<evidence type="ECO:0000256" key="1">
    <source>
        <dbReference type="ARBA" id="ARBA00004123"/>
    </source>
</evidence>
<comment type="similarity">
    <text evidence="2">Belongs to the replication factor A protein 3 family.</text>
</comment>
<dbReference type="SUPFAM" id="SSF50249">
    <property type="entry name" value="Nucleic acid-binding proteins"/>
    <property type="match status" value="1"/>
</dbReference>
<dbReference type="GO" id="GO:0000724">
    <property type="term" value="P:double-strand break repair via homologous recombination"/>
    <property type="evidence" value="ECO:0007669"/>
    <property type="project" value="TreeGrafter"/>
</dbReference>
<dbReference type="InterPro" id="IPR013970">
    <property type="entry name" value="Rfa2"/>
</dbReference>
<dbReference type="Gene3D" id="2.40.50.140">
    <property type="entry name" value="Nucleic acid-binding proteins"/>
    <property type="match status" value="1"/>
</dbReference>
<dbReference type="GO" id="GO:0006260">
    <property type="term" value="P:DNA replication"/>
    <property type="evidence" value="ECO:0007669"/>
    <property type="project" value="InterPro"/>
</dbReference>
<name>A0AAV2TLF3_CALDB</name>
<dbReference type="GO" id="GO:0003697">
    <property type="term" value="F:single-stranded DNA binding"/>
    <property type="evidence" value="ECO:0007669"/>
    <property type="project" value="TreeGrafter"/>
</dbReference>
<dbReference type="Proteomes" id="UP001497525">
    <property type="component" value="Unassembled WGS sequence"/>
</dbReference>
<evidence type="ECO:0008006" key="6">
    <source>
        <dbReference type="Google" id="ProtNLM"/>
    </source>
</evidence>
<dbReference type="GO" id="GO:0005662">
    <property type="term" value="C:DNA replication factor A complex"/>
    <property type="evidence" value="ECO:0007669"/>
    <property type="project" value="TreeGrafter"/>
</dbReference>
<evidence type="ECO:0000313" key="5">
    <source>
        <dbReference type="Proteomes" id="UP001497525"/>
    </source>
</evidence>
<dbReference type="GO" id="GO:0006289">
    <property type="term" value="P:nucleotide-excision repair"/>
    <property type="evidence" value="ECO:0007669"/>
    <property type="project" value="TreeGrafter"/>
</dbReference>
<dbReference type="GO" id="GO:0035861">
    <property type="term" value="C:site of double-strand break"/>
    <property type="evidence" value="ECO:0007669"/>
    <property type="project" value="TreeGrafter"/>
</dbReference>
<protein>
    <recommendedName>
        <fullName evidence="6">Replication protein A 14 kDa subunit</fullName>
    </recommendedName>
</protein>
<reference evidence="4" key="1">
    <citation type="submission" date="2024-06" db="EMBL/GenBank/DDBJ databases">
        <authorList>
            <person name="Liu X."/>
            <person name="Lenzi L."/>
            <person name="Haldenby T S."/>
            <person name="Uol C."/>
        </authorList>
    </citation>
    <scope>NUCLEOTIDE SEQUENCE</scope>
</reference>
<dbReference type="GO" id="GO:0006284">
    <property type="term" value="P:base-excision repair"/>
    <property type="evidence" value="ECO:0007669"/>
    <property type="project" value="TreeGrafter"/>
</dbReference>
<dbReference type="PANTHER" id="PTHR15114:SF1">
    <property type="entry name" value="REPLICATION PROTEIN A 14 KDA SUBUNIT"/>
    <property type="match status" value="1"/>
</dbReference>
<comment type="caution">
    <text evidence="4">The sequence shown here is derived from an EMBL/GenBank/DDBJ whole genome shotgun (WGS) entry which is preliminary data.</text>
</comment>
<gene>
    <name evidence="4" type="ORF">CDAUBV1_LOCUS11950</name>
</gene>
<dbReference type="EMBL" id="CAXLJL010000423">
    <property type="protein sequence ID" value="CAL5137676.1"/>
    <property type="molecule type" value="Genomic_DNA"/>
</dbReference>
<dbReference type="PANTHER" id="PTHR15114">
    <property type="entry name" value="REPLICATION PROTEIN A3"/>
    <property type="match status" value="1"/>
</dbReference>
<dbReference type="GO" id="GO:0003684">
    <property type="term" value="F:damaged DNA binding"/>
    <property type="evidence" value="ECO:0007669"/>
    <property type="project" value="TreeGrafter"/>
</dbReference>
<evidence type="ECO:0000256" key="2">
    <source>
        <dbReference type="ARBA" id="ARBA00009761"/>
    </source>
</evidence>
<comment type="subcellular location">
    <subcellularLocation>
        <location evidence="1">Nucleus</location>
    </subcellularLocation>
</comment>
<dbReference type="GO" id="GO:0006298">
    <property type="term" value="P:mismatch repair"/>
    <property type="evidence" value="ECO:0007669"/>
    <property type="project" value="TreeGrafter"/>
</dbReference>
<organism evidence="4 5">
    <name type="scientific">Calicophoron daubneyi</name>
    <name type="common">Rumen fluke</name>
    <name type="synonym">Paramphistomum daubneyi</name>
    <dbReference type="NCBI Taxonomy" id="300641"/>
    <lineage>
        <taxon>Eukaryota</taxon>
        <taxon>Metazoa</taxon>
        <taxon>Spiralia</taxon>
        <taxon>Lophotrochozoa</taxon>
        <taxon>Platyhelminthes</taxon>
        <taxon>Trematoda</taxon>
        <taxon>Digenea</taxon>
        <taxon>Plagiorchiida</taxon>
        <taxon>Pronocephalata</taxon>
        <taxon>Paramphistomoidea</taxon>
        <taxon>Paramphistomidae</taxon>
        <taxon>Calicophoron</taxon>
    </lineage>
</organism>
<sequence length="123" mass="13804">MEQKIGARFRVTGAMLPNLVGREVCVVGTVLRVNPSGQRIRLRCVDGREIDCNLLSQLQTSPENCIAEIQGRVRNPQGDELDAVAEAIIFSKETSEKFDTEKYALTVQLTAQFDRFYIQPMEA</sequence>
<dbReference type="InterPro" id="IPR012340">
    <property type="entry name" value="NA-bd_OB-fold"/>
</dbReference>
<proteinExistence type="inferred from homology"/>
<dbReference type="Pfam" id="PF08661">
    <property type="entry name" value="Rep_fac-A_3"/>
    <property type="match status" value="1"/>
</dbReference>
<evidence type="ECO:0000256" key="3">
    <source>
        <dbReference type="ARBA" id="ARBA00023242"/>
    </source>
</evidence>
<keyword evidence="3" id="KW-0539">Nucleus</keyword>
<evidence type="ECO:0000313" key="4">
    <source>
        <dbReference type="EMBL" id="CAL5137676.1"/>
    </source>
</evidence>
<accession>A0AAV2TLF3</accession>
<dbReference type="AlphaFoldDB" id="A0AAV2TLF3"/>